<keyword evidence="2" id="KW-0378">Hydrolase</keyword>
<keyword evidence="1 3" id="KW-0732">Signal</keyword>
<name>A0A7C4ZGE2_9DEIN</name>
<dbReference type="SUPFAM" id="SSF53474">
    <property type="entry name" value="alpha/beta-Hydrolases"/>
    <property type="match status" value="1"/>
</dbReference>
<dbReference type="GO" id="GO:0005576">
    <property type="term" value="C:extracellular region"/>
    <property type="evidence" value="ECO:0007669"/>
    <property type="project" value="InterPro"/>
</dbReference>
<dbReference type="AlphaFoldDB" id="A0A7C4ZGE2"/>
<dbReference type="Proteomes" id="UP000885759">
    <property type="component" value="Unassembled WGS sequence"/>
</dbReference>
<dbReference type="Gene3D" id="3.40.50.1820">
    <property type="entry name" value="alpha/beta hydrolase"/>
    <property type="match status" value="1"/>
</dbReference>
<evidence type="ECO:0008006" key="5">
    <source>
        <dbReference type="Google" id="ProtNLM"/>
    </source>
</evidence>
<feature type="chain" id="PRO_5027855433" description="Esterase" evidence="3">
    <location>
        <begin position="32"/>
        <end position="340"/>
    </location>
</feature>
<feature type="signal peptide" evidence="3">
    <location>
        <begin position="1"/>
        <end position="31"/>
    </location>
</feature>
<reference evidence="4" key="1">
    <citation type="journal article" date="2020" name="mSystems">
        <title>Genome- and Community-Level Interaction Insights into Carbon Utilization and Element Cycling Functions of Hydrothermarchaeota in Hydrothermal Sediment.</title>
        <authorList>
            <person name="Zhou Z."/>
            <person name="Liu Y."/>
            <person name="Xu W."/>
            <person name="Pan J."/>
            <person name="Luo Z.H."/>
            <person name="Li M."/>
        </authorList>
    </citation>
    <scope>NUCLEOTIDE SEQUENCE [LARGE SCALE GENOMIC DNA]</scope>
    <source>
        <strain evidence="4">HyVt-570</strain>
    </source>
</reference>
<sequence length="340" mass="36271">MKQVPFLRLRGGVWLRAAGLALWLGALAACAQTPPPNGGAAPPETGLHTFTLEHDGQARRYALYVPAQAGDAALPLVFSLHGGGVTLEDQTGQSGFKSPFKLWMDLAEREGFYVVYPEGLPGSYGKPTWNDCRADSTVSSSADDVGFLLAVLERVAADHPVDRERVYASGMSNGGFMALRLAVEAPDAFAAVAAIGAAMPAASACPPARRPVPVLFMNGTADPNLPYDGGVIGNPPDPTHGTALSTPDSAAFWSQLAGAEAAETHAFPDLDPDDGSTVRYLSYRREGALWVRLYTVAGGGHAAPSLRERYSALYERYFGRQNHDVEAVEEAWRFFHEAVP</sequence>
<evidence type="ECO:0000313" key="4">
    <source>
        <dbReference type="EMBL" id="HGY09538.1"/>
    </source>
</evidence>
<dbReference type="InterPro" id="IPR050955">
    <property type="entry name" value="Plant_Biomass_Hydrol_Est"/>
</dbReference>
<organism evidence="4">
    <name type="scientific">Oceanithermus profundus</name>
    <dbReference type="NCBI Taxonomy" id="187137"/>
    <lineage>
        <taxon>Bacteria</taxon>
        <taxon>Thermotogati</taxon>
        <taxon>Deinococcota</taxon>
        <taxon>Deinococci</taxon>
        <taxon>Thermales</taxon>
        <taxon>Thermaceae</taxon>
        <taxon>Oceanithermus</taxon>
    </lineage>
</organism>
<gene>
    <name evidence="4" type="ORF">ENK37_05740</name>
</gene>
<accession>A0A7C4ZGE2</accession>
<dbReference type="InterPro" id="IPR029058">
    <property type="entry name" value="AB_hydrolase_fold"/>
</dbReference>
<evidence type="ECO:0000256" key="2">
    <source>
        <dbReference type="ARBA" id="ARBA00022801"/>
    </source>
</evidence>
<comment type="caution">
    <text evidence="4">The sequence shown here is derived from an EMBL/GenBank/DDBJ whole genome shotgun (WGS) entry which is preliminary data.</text>
</comment>
<proteinExistence type="predicted"/>
<dbReference type="Pfam" id="PF10503">
    <property type="entry name" value="Esterase_PHB"/>
    <property type="match status" value="1"/>
</dbReference>
<evidence type="ECO:0000256" key="1">
    <source>
        <dbReference type="ARBA" id="ARBA00022729"/>
    </source>
</evidence>
<dbReference type="PANTHER" id="PTHR43037">
    <property type="entry name" value="UNNAMED PRODUCT-RELATED"/>
    <property type="match status" value="1"/>
</dbReference>
<dbReference type="InterPro" id="IPR010126">
    <property type="entry name" value="Esterase_phb"/>
</dbReference>
<dbReference type="EMBL" id="DRPZ01000153">
    <property type="protein sequence ID" value="HGY09538.1"/>
    <property type="molecule type" value="Genomic_DNA"/>
</dbReference>
<evidence type="ECO:0000256" key="3">
    <source>
        <dbReference type="SAM" id="SignalP"/>
    </source>
</evidence>
<dbReference type="PROSITE" id="PS51257">
    <property type="entry name" value="PROKAR_LIPOPROTEIN"/>
    <property type="match status" value="1"/>
</dbReference>
<protein>
    <recommendedName>
        <fullName evidence="5">Esterase</fullName>
    </recommendedName>
</protein>
<dbReference type="GO" id="GO:0016787">
    <property type="term" value="F:hydrolase activity"/>
    <property type="evidence" value="ECO:0007669"/>
    <property type="project" value="UniProtKB-KW"/>
</dbReference>
<dbReference type="PANTHER" id="PTHR43037:SF1">
    <property type="entry name" value="BLL1128 PROTEIN"/>
    <property type="match status" value="1"/>
</dbReference>